<dbReference type="AlphaFoldDB" id="A0A2R5G9F9"/>
<feature type="domain" description="HAUS augmin-like complex subunit 6 N-terminal" evidence="2">
    <location>
        <begin position="8"/>
        <end position="195"/>
    </location>
</feature>
<name>A0A2R5G9F9_9STRA</name>
<organism evidence="3 4">
    <name type="scientific">Hondaea fermentalgiana</name>
    <dbReference type="NCBI Taxonomy" id="2315210"/>
    <lineage>
        <taxon>Eukaryota</taxon>
        <taxon>Sar</taxon>
        <taxon>Stramenopiles</taxon>
        <taxon>Bigyra</taxon>
        <taxon>Labyrinthulomycetes</taxon>
        <taxon>Thraustochytrida</taxon>
        <taxon>Thraustochytriidae</taxon>
        <taxon>Hondaea</taxon>
    </lineage>
</organism>
<dbReference type="EMBL" id="BEYU01000034">
    <property type="protein sequence ID" value="GBG27667.1"/>
    <property type="molecule type" value="Genomic_DNA"/>
</dbReference>
<dbReference type="Pfam" id="PF14661">
    <property type="entry name" value="HAUS6_N"/>
    <property type="match status" value="1"/>
</dbReference>
<dbReference type="InterPro" id="IPR028163">
    <property type="entry name" value="HAUS_6_N"/>
</dbReference>
<accession>A0A2R5G9F9</accession>
<comment type="caution">
    <text evidence="3">The sequence shown here is derived from an EMBL/GenBank/DDBJ whole genome shotgun (WGS) entry which is preliminary data.</text>
</comment>
<dbReference type="InParanoid" id="A0A2R5G9F9"/>
<gene>
    <name evidence="3" type="ORF">FCC1311_038902</name>
</gene>
<sequence length="322" mass="35722">MFDGAGSNEAGLLAAVYFLLQRIKGSDIRKKFKSCYPIQDNSQRREFKTRLREELSALEETGAIPLGTGRGSTLNMAKGKSAQVLVWCLTVAAMLVRIEALGTDAVPPRLESEQVLLSRDRSEDLRERFLELMSEAEDDFARACARREERTRAINDLRDSLREREARLAKDLQQMEQDNSAFRADLDADQETVHKHREAALRTRDLLLELGSDTNNDMVALRQQLNVIAAQNGAEAGVVLPSGCASIQQVLEHRIRPQLDELRGACSDVLRQVPAELAPLRAQVAAQNDKTTAALSAHAREEVAMKQALLQNAKAVLAQALR</sequence>
<feature type="coiled-coil region" evidence="1">
    <location>
        <begin position="158"/>
        <end position="192"/>
    </location>
</feature>
<keyword evidence="1" id="KW-0175">Coiled coil</keyword>
<protein>
    <submittedName>
        <fullName evidence="3">AUGMIN subunit 6</fullName>
    </submittedName>
</protein>
<reference evidence="3 4" key="1">
    <citation type="submission" date="2017-12" db="EMBL/GenBank/DDBJ databases">
        <title>Sequencing, de novo assembly and annotation of complete genome of a new Thraustochytrid species, strain FCC1311.</title>
        <authorList>
            <person name="Sedici K."/>
            <person name="Godart F."/>
            <person name="Aiese Cigliano R."/>
            <person name="Sanseverino W."/>
            <person name="Barakat M."/>
            <person name="Ortet P."/>
            <person name="Marechal E."/>
            <person name="Cagnac O."/>
            <person name="Amato A."/>
        </authorList>
    </citation>
    <scope>NUCLEOTIDE SEQUENCE [LARGE SCALE GENOMIC DNA]</scope>
</reference>
<proteinExistence type="predicted"/>
<evidence type="ECO:0000259" key="2">
    <source>
        <dbReference type="Pfam" id="PF14661"/>
    </source>
</evidence>
<evidence type="ECO:0000313" key="4">
    <source>
        <dbReference type="Proteomes" id="UP000241890"/>
    </source>
</evidence>
<evidence type="ECO:0000313" key="3">
    <source>
        <dbReference type="EMBL" id="GBG27667.1"/>
    </source>
</evidence>
<keyword evidence="4" id="KW-1185">Reference proteome</keyword>
<evidence type="ECO:0000256" key="1">
    <source>
        <dbReference type="SAM" id="Coils"/>
    </source>
</evidence>
<dbReference type="Proteomes" id="UP000241890">
    <property type="component" value="Unassembled WGS sequence"/>
</dbReference>